<evidence type="ECO:0000256" key="4">
    <source>
        <dbReference type="ARBA" id="ARBA00022705"/>
    </source>
</evidence>
<dbReference type="Proteomes" id="UP000217199">
    <property type="component" value="Unassembled WGS sequence"/>
</dbReference>
<dbReference type="InterPro" id="IPR058560">
    <property type="entry name" value="DNA_primase_C"/>
</dbReference>
<evidence type="ECO:0000259" key="12">
    <source>
        <dbReference type="Pfam" id="PF04104"/>
    </source>
</evidence>
<evidence type="ECO:0000256" key="9">
    <source>
        <dbReference type="PIRNR" id="PIRNR009449"/>
    </source>
</evidence>
<dbReference type="InParanoid" id="A0A286UVK2"/>
<dbReference type="GO" id="GO:0051539">
    <property type="term" value="F:4 iron, 4 sulfur cluster binding"/>
    <property type="evidence" value="ECO:0007669"/>
    <property type="project" value="UniProtKB-UniRule"/>
</dbReference>
<dbReference type="Pfam" id="PF04104">
    <property type="entry name" value="DNA_primase_lrg"/>
    <property type="match status" value="1"/>
</dbReference>
<comment type="caution">
    <text evidence="13">The sequence shown here is derived from an EMBL/GenBank/DDBJ whole genome shotgun (WGS) entry which is preliminary data.</text>
</comment>
<dbReference type="STRING" id="2282107.A0A286UVK2"/>
<dbReference type="AlphaFoldDB" id="A0A286UVK2"/>
<feature type="compositionally biased region" description="Basic and acidic residues" evidence="11">
    <location>
        <begin position="451"/>
        <end position="460"/>
    </location>
</feature>
<dbReference type="Gene3D" id="1.20.930.80">
    <property type="match status" value="1"/>
</dbReference>
<evidence type="ECO:0000256" key="7">
    <source>
        <dbReference type="ARBA" id="ARBA00023014"/>
    </source>
</evidence>
<keyword evidence="6 9" id="KW-0408">Iron</keyword>
<reference evidence="13 14" key="1">
    <citation type="journal article" date="2017" name="Mol. Ecol.">
        <title>Comparative and population genomic landscape of Phellinus noxius: A hypervariable fungus causing root rot in trees.</title>
        <authorList>
            <person name="Chung C.L."/>
            <person name="Lee T.J."/>
            <person name="Akiba M."/>
            <person name="Lee H.H."/>
            <person name="Kuo T.H."/>
            <person name="Liu D."/>
            <person name="Ke H.M."/>
            <person name="Yokoi T."/>
            <person name="Roa M.B."/>
            <person name="Lu M.J."/>
            <person name="Chang Y.Y."/>
            <person name="Ann P.J."/>
            <person name="Tsai J.N."/>
            <person name="Chen C.Y."/>
            <person name="Tzean S.S."/>
            <person name="Ota Y."/>
            <person name="Hattori T."/>
            <person name="Sahashi N."/>
            <person name="Liou R.F."/>
            <person name="Kikuchi T."/>
            <person name="Tsai I.J."/>
        </authorList>
    </citation>
    <scope>NUCLEOTIDE SEQUENCE [LARGE SCALE GENOMIC DNA]</scope>
    <source>
        <strain evidence="13 14">FFPRI411160</strain>
    </source>
</reference>
<evidence type="ECO:0000256" key="1">
    <source>
        <dbReference type="ARBA" id="ARBA00010564"/>
    </source>
</evidence>
<sequence>MSLQLHVGRISQKYPSRLNFYDNPPNEDITLEDFEEFAISRLHILSEIETAQVRNISGKEFESLLRKKCDAYIPLGPNEREQAVRDEERRKDHISHYVLRLAFCRSEELRRRFIQAEVRLFRYRFLASDANERSTFISSRNFDWEGLSYEESHDSVLMENLEKLHPSNNVWYKVRWTRVPSLIEKRQVYIKNGWAYVPEKEQSSIIFQEFQSSLEEALEKTAKALPRLDEDARLFPVLEHLGQGFMSGMGVTSEYATADGLADGEEIKADMVDDLAKKHWPLCMRLLHDNLRRDRHLKHYGRLQYGLFLKVVGLSIDEAIIFWRKAFGGKITDDKFNKEYKYNIRHSYGLEGKRTNYPAYSCQRIITQNQPGPQDCHGCPYRHFSSDRLQTALLSTYSELTTNDMPEILNAVKQNAFHVACTRVFELTHGLKRGQGIDRENVTHPNQYAAKSRDILKGKAETSGSGPGIKKEEAMDTS</sequence>
<evidence type="ECO:0000256" key="11">
    <source>
        <dbReference type="SAM" id="MobiDB-lite"/>
    </source>
</evidence>
<keyword evidence="3 9" id="KW-0639">Primosome</keyword>
<accession>A0A286UVK2</accession>
<name>A0A286UVK2_9AGAM</name>
<dbReference type="InterPro" id="IPR016558">
    <property type="entry name" value="DNA_primase_lsu_euk"/>
</dbReference>
<evidence type="ECO:0000256" key="3">
    <source>
        <dbReference type="ARBA" id="ARBA00022515"/>
    </source>
</evidence>
<dbReference type="PANTHER" id="PTHR10537">
    <property type="entry name" value="DNA PRIMASE LARGE SUBUNIT"/>
    <property type="match status" value="1"/>
</dbReference>
<keyword evidence="5 9" id="KW-0479">Metal-binding</keyword>
<evidence type="ECO:0000256" key="6">
    <source>
        <dbReference type="ARBA" id="ARBA00023004"/>
    </source>
</evidence>
<feature type="binding site" evidence="10">
    <location>
        <position position="421"/>
    </location>
    <ligand>
        <name>[4Fe-4S] cluster</name>
        <dbReference type="ChEBI" id="CHEBI:49883"/>
    </ligand>
</feature>
<evidence type="ECO:0000313" key="13">
    <source>
        <dbReference type="EMBL" id="PAV23626.1"/>
    </source>
</evidence>
<dbReference type="InterPro" id="IPR007238">
    <property type="entry name" value="DNA_primase_lsu_euk/arc"/>
</dbReference>
<keyword evidence="7 9" id="KW-0411">Iron-sulfur</keyword>
<evidence type="ECO:0000256" key="8">
    <source>
        <dbReference type="ARBA" id="ARBA00023125"/>
    </source>
</evidence>
<feature type="compositionally biased region" description="Basic and acidic residues" evidence="11">
    <location>
        <begin position="469"/>
        <end position="478"/>
    </location>
</feature>
<organism evidence="13 14">
    <name type="scientific">Pyrrhoderma noxium</name>
    <dbReference type="NCBI Taxonomy" id="2282107"/>
    <lineage>
        <taxon>Eukaryota</taxon>
        <taxon>Fungi</taxon>
        <taxon>Dikarya</taxon>
        <taxon>Basidiomycota</taxon>
        <taxon>Agaricomycotina</taxon>
        <taxon>Agaricomycetes</taxon>
        <taxon>Hymenochaetales</taxon>
        <taxon>Hymenochaetaceae</taxon>
        <taxon>Pyrrhoderma</taxon>
    </lineage>
</organism>
<dbReference type="FunCoup" id="A0A286UVK2">
    <property type="interactions" value="386"/>
</dbReference>
<dbReference type="GO" id="GO:0003677">
    <property type="term" value="F:DNA binding"/>
    <property type="evidence" value="ECO:0007669"/>
    <property type="project" value="UniProtKB-UniRule"/>
</dbReference>
<protein>
    <recommendedName>
        <fullName evidence="9">DNA primase large subunit</fullName>
    </recommendedName>
</protein>
<dbReference type="PANTHER" id="PTHR10537:SF3">
    <property type="entry name" value="DNA PRIMASE LARGE SUBUNIT"/>
    <property type="match status" value="1"/>
</dbReference>
<keyword evidence="2 9" id="KW-0004">4Fe-4S</keyword>
<comment type="function">
    <text evidence="9">DNA primase is the polymerase that synthesizes small RNA primers for the Okazaki fragments made during discontinuous DNA replication.</text>
</comment>
<feature type="binding site" evidence="10">
    <location>
        <position position="362"/>
    </location>
    <ligand>
        <name>[4Fe-4S] cluster</name>
        <dbReference type="ChEBI" id="CHEBI:49883"/>
    </ligand>
</feature>
<dbReference type="GO" id="GO:0006269">
    <property type="term" value="P:DNA replication, synthesis of primer"/>
    <property type="evidence" value="ECO:0007669"/>
    <property type="project" value="UniProtKB-KW"/>
</dbReference>
<evidence type="ECO:0000256" key="2">
    <source>
        <dbReference type="ARBA" id="ARBA00022485"/>
    </source>
</evidence>
<gene>
    <name evidence="13" type="ORF">PNOK_0069400</name>
</gene>
<feature type="binding site" evidence="10">
    <location>
        <position position="283"/>
    </location>
    <ligand>
        <name>[4Fe-4S] cluster</name>
        <dbReference type="ChEBI" id="CHEBI:49883"/>
    </ligand>
</feature>
<feature type="domain" description="DNA primase large subunit C-terminal" evidence="12">
    <location>
        <begin position="274"/>
        <end position="448"/>
    </location>
</feature>
<comment type="similarity">
    <text evidence="1 9">Belongs to the eukaryotic-type primase large subunit family.</text>
</comment>
<keyword evidence="4 9" id="KW-0235">DNA replication</keyword>
<dbReference type="GO" id="GO:0006270">
    <property type="term" value="P:DNA replication initiation"/>
    <property type="evidence" value="ECO:0007669"/>
    <property type="project" value="TreeGrafter"/>
</dbReference>
<proteinExistence type="inferred from homology"/>
<dbReference type="EMBL" id="NBII01000001">
    <property type="protein sequence ID" value="PAV23626.1"/>
    <property type="molecule type" value="Genomic_DNA"/>
</dbReference>
<evidence type="ECO:0000256" key="10">
    <source>
        <dbReference type="PIRSR" id="PIRSR009449-1"/>
    </source>
</evidence>
<feature type="region of interest" description="Disordered" evidence="11">
    <location>
        <begin position="448"/>
        <end position="478"/>
    </location>
</feature>
<dbReference type="Pfam" id="PF26466">
    <property type="entry name" value="DNA_primase_lrg_N"/>
    <property type="match status" value="1"/>
</dbReference>
<dbReference type="GO" id="GO:0005658">
    <property type="term" value="C:alpha DNA polymerase:primase complex"/>
    <property type="evidence" value="ECO:0007669"/>
    <property type="project" value="TreeGrafter"/>
</dbReference>
<dbReference type="PIRSF" id="PIRSF009449">
    <property type="entry name" value="DNA_primase_large_subunit"/>
    <property type="match status" value="1"/>
</dbReference>
<keyword evidence="14" id="KW-1185">Reference proteome</keyword>
<keyword evidence="8 9" id="KW-0238">DNA-binding</keyword>
<comment type="cofactor">
    <cofactor evidence="9">
        <name>[4Fe-4S] cluster</name>
        <dbReference type="ChEBI" id="CHEBI:49883"/>
    </cofactor>
    <text evidence="9">Binds 1 [4Fe-4S] cluster.</text>
</comment>
<dbReference type="CDD" id="cd07322">
    <property type="entry name" value="PriL_PriS_Eukaryotic"/>
    <property type="match status" value="1"/>
</dbReference>
<evidence type="ECO:0000313" key="14">
    <source>
        <dbReference type="Proteomes" id="UP000217199"/>
    </source>
</evidence>
<dbReference type="OrthoDB" id="421393at2759"/>
<feature type="binding site" evidence="10">
    <location>
        <position position="379"/>
    </location>
    <ligand>
        <name>[4Fe-4S] cluster</name>
        <dbReference type="ChEBI" id="CHEBI:49883"/>
    </ligand>
</feature>
<dbReference type="GO" id="GO:0046872">
    <property type="term" value="F:metal ion binding"/>
    <property type="evidence" value="ECO:0007669"/>
    <property type="project" value="UniProtKB-UniRule"/>
</dbReference>
<evidence type="ECO:0000256" key="5">
    <source>
        <dbReference type="ARBA" id="ARBA00022723"/>
    </source>
</evidence>